<sequence length="300" mass="29928">MGDGHLRDSGASVAAVILAGGRAARLGGLDKPMVAVGGVPMLLRVLTAVEEVGASPVVVVGPHREQVPAGVLVVREEPPGGGPVAAAAAGLGAIFGGRRTGGGPQGVSAAASAGDSSKAAPGEQPGVDGRHDTVRPDGAVAAAVAAASGERGRVRGRRETAGPAKAEAAAFPAGSRRNEILDARAVAGGLVGEEESRPDVVLLLAADLPHLSGQALRVLLDAVQGHDGAVFVDGSGRRQLLCGAWRSGALLGAVKGFGVVEGGAIRRLVSGLEVAEVRWDGERAPYFDCDTQDDLREAGS</sequence>
<feature type="region of interest" description="Disordered" evidence="2">
    <location>
        <begin position="103"/>
        <end position="134"/>
    </location>
</feature>
<dbReference type="GO" id="GO:0016779">
    <property type="term" value="F:nucleotidyltransferase activity"/>
    <property type="evidence" value="ECO:0007669"/>
    <property type="project" value="TreeGrafter"/>
</dbReference>
<protein>
    <recommendedName>
        <fullName evidence="3">MobA-like NTP transferase domain-containing protein</fullName>
    </recommendedName>
</protein>
<reference evidence="4" key="1">
    <citation type="journal article" date="2014" name="Int. J. Syst. Evol. Microbiol.">
        <title>Complete genome sequence of Corynebacterium casei LMG S-19264T (=DSM 44701T), isolated from a smear-ripened cheese.</title>
        <authorList>
            <consortium name="US DOE Joint Genome Institute (JGI-PGF)"/>
            <person name="Walter F."/>
            <person name="Albersmeier A."/>
            <person name="Kalinowski J."/>
            <person name="Ruckert C."/>
        </authorList>
    </citation>
    <scope>NUCLEOTIDE SEQUENCE</scope>
    <source>
        <strain evidence="4">VKM Ac-1321</strain>
    </source>
</reference>
<name>A0A9W6KCJ8_9ACTN</name>
<feature type="compositionally biased region" description="Basic and acidic residues" evidence="2">
    <location>
        <begin position="150"/>
        <end position="160"/>
    </location>
</feature>
<organism evidence="4 5">
    <name type="scientific">Dactylosporangium matsuzakiense</name>
    <dbReference type="NCBI Taxonomy" id="53360"/>
    <lineage>
        <taxon>Bacteria</taxon>
        <taxon>Bacillati</taxon>
        <taxon>Actinomycetota</taxon>
        <taxon>Actinomycetes</taxon>
        <taxon>Micromonosporales</taxon>
        <taxon>Micromonosporaceae</taxon>
        <taxon>Dactylosporangium</taxon>
    </lineage>
</organism>
<reference evidence="4" key="2">
    <citation type="submission" date="2023-01" db="EMBL/GenBank/DDBJ databases">
        <authorList>
            <person name="Sun Q."/>
            <person name="Evtushenko L."/>
        </authorList>
    </citation>
    <scope>NUCLEOTIDE SEQUENCE</scope>
    <source>
        <strain evidence="4">VKM Ac-1321</strain>
    </source>
</reference>
<dbReference type="Gene3D" id="3.90.550.10">
    <property type="entry name" value="Spore Coat Polysaccharide Biosynthesis Protein SpsA, Chain A"/>
    <property type="match status" value="2"/>
</dbReference>
<accession>A0A9W6KCJ8</accession>
<dbReference type="AlphaFoldDB" id="A0A9W6KCJ8"/>
<dbReference type="Proteomes" id="UP001143480">
    <property type="component" value="Unassembled WGS sequence"/>
</dbReference>
<feature type="domain" description="MobA-like NTP transferase" evidence="3">
    <location>
        <begin position="15"/>
        <end position="253"/>
    </location>
</feature>
<comment type="caution">
    <text evidence="4">The sequence shown here is derived from an EMBL/GenBank/DDBJ whole genome shotgun (WGS) entry which is preliminary data.</text>
</comment>
<evidence type="ECO:0000313" key="5">
    <source>
        <dbReference type="Proteomes" id="UP001143480"/>
    </source>
</evidence>
<feature type="compositionally biased region" description="Low complexity" evidence="2">
    <location>
        <begin position="106"/>
        <end position="120"/>
    </location>
</feature>
<dbReference type="InterPro" id="IPR029044">
    <property type="entry name" value="Nucleotide-diphossugar_trans"/>
</dbReference>
<dbReference type="SUPFAM" id="SSF53448">
    <property type="entry name" value="Nucleotide-diphospho-sugar transferases"/>
    <property type="match status" value="2"/>
</dbReference>
<dbReference type="PANTHER" id="PTHR19136">
    <property type="entry name" value="MOLYBDENUM COFACTOR GUANYLYLTRANSFERASE"/>
    <property type="match status" value="1"/>
</dbReference>
<gene>
    <name evidence="4" type="ORF">GCM10017581_006980</name>
</gene>
<dbReference type="PANTHER" id="PTHR19136:SF81">
    <property type="entry name" value="MOLYBDENUM COFACTOR GUANYLYLTRANSFERASE"/>
    <property type="match status" value="1"/>
</dbReference>
<keyword evidence="5" id="KW-1185">Reference proteome</keyword>
<dbReference type="EMBL" id="BSFP01000002">
    <property type="protein sequence ID" value="GLK98957.1"/>
    <property type="molecule type" value="Genomic_DNA"/>
</dbReference>
<evidence type="ECO:0000256" key="1">
    <source>
        <dbReference type="ARBA" id="ARBA00022679"/>
    </source>
</evidence>
<feature type="region of interest" description="Disordered" evidence="2">
    <location>
        <begin position="148"/>
        <end position="167"/>
    </location>
</feature>
<evidence type="ECO:0000313" key="4">
    <source>
        <dbReference type="EMBL" id="GLK98957.1"/>
    </source>
</evidence>
<evidence type="ECO:0000259" key="3">
    <source>
        <dbReference type="Pfam" id="PF12804"/>
    </source>
</evidence>
<evidence type="ECO:0000256" key="2">
    <source>
        <dbReference type="SAM" id="MobiDB-lite"/>
    </source>
</evidence>
<dbReference type="InterPro" id="IPR025877">
    <property type="entry name" value="MobA-like_NTP_Trfase"/>
</dbReference>
<dbReference type="Pfam" id="PF12804">
    <property type="entry name" value="NTP_transf_3"/>
    <property type="match status" value="1"/>
</dbReference>
<proteinExistence type="predicted"/>
<keyword evidence="1" id="KW-0808">Transferase</keyword>